<evidence type="ECO:0000256" key="1">
    <source>
        <dbReference type="ARBA" id="ARBA00004294"/>
    </source>
</evidence>
<dbReference type="AlphaFoldDB" id="A0A6G3ME80"/>
<dbReference type="GO" id="GO:0008053">
    <property type="term" value="P:mitochondrial fusion"/>
    <property type="evidence" value="ECO:0007669"/>
    <property type="project" value="InterPro"/>
</dbReference>
<comment type="similarity">
    <text evidence="2">Belongs to the mitoguardin family.</text>
</comment>
<evidence type="ECO:0000313" key="8">
    <source>
        <dbReference type="EMBL" id="NDJ92310.1"/>
    </source>
</evidence>
<reference evidence="8" key="1">
    <citation type="submission" date="2018-11" db="EMBL/GenBank/DDBJ databases">
        <title>Henneguya salminicola genome and transcriptome.</title>
        <authorList>
            <person name="Yahalomi D."/>
            <person name="Atkinson S.D."/>
            <person name="Neuhof M."/>
            <person name="Chang E.S."/>
            <person name="Philippe H."/>
            <person name="Cartwright P."/>
            <person name="Bartholomew J.L."/>
            <person name="Huchon D."/>
        </authorList>
    </citation>
    <scope>NUCLEOTIDE SEQUENCE</scope>
    <source>
        <strain evidence="8">Hz1</strain>
        <tissue evidence="8">Whole</tissue>
    </source>
</reference>
<dbReference type="PANTHER" id="PTHR21508">
    <property type="entry name" value="MITOGUARDIN"/>
    <property type="match status" value="1"/>
</dbReference>
<evidence type="ECO:0000256" key="4">
    <source>
        <dbReference type="ARBA" id="ARBA00022787"/>
    </source>
</evidence>
<keyword evidence="4" id="KW-1000">Mitochondrion outer membrane</keyword>
<sequence length="444" mass="51739">MNYFTAEKLPLILSGAFIFYVSCKTFEALYDSFFASPPSDSIQKYSEELEERLKKLGNCLEQYKIKEKPDNAIINGAKHHKMLQLEAKPMSTLRKLVKSMRNTLKTIKILEEYDDEDEYQTACDIYLSSSKKIDQISINSFLEEEFFSPYEEEEGFTDEWIYIEDGLHTEKHRVMWRILIDINKRNNYYIECAMYFAHHEIPCRKTRTKIMGCINDIDFKIKLYALRNAFDCIFKDSSNVEWFIHNIKKIIIMLIKIDCGSPESFETSFEQFVLYCRDPANFDHICQEIENRGISLFNFYDVVFDFCILDSLEEMDSPPAAIKALLGSRFIPYSAKKKSLQVAISARISSKLSNAQEGSFIYNFLKFSEHFSVIFGCGLLCSTGPLNECCKLFVEQFQDFSSDCYSSLRMNYQSLEALTSDILKNAKTRLSFLKNHLQKKLNEN</sequence>
<name>A0A6G3ME80_HENSL</name>
<evidence type="ECO:0000256" key="2">
    <source>
        <dbReference type="ARBA" id="ARBA00008969"/>
    </source>
</evidence>
<proteinExistence type="inferred from homology"/>
<keyword evidence="7" id="KW-0472">Membrane</keyword>
<organism evidence="8">
    <name type="scientific">Henneguya salminicola</name>
    <name type="common">Myxosporean</name>
    <dbReference type="NCBI Taxonomy" id="69463"/>
    <lineage>
        <taxon>Eukaryota</taxon>
        <taxon>Metazoa</taxon>
        <taxon>Cnidaria</taxon>
        <taxon>Myxozoa</taxon>
        <taxon>Myxosporea</taxon>
        <taxon>Bivalvulida</taxon>
        <taxon>Platysporina</taxon>
        <taxon>Myxobolidae</taxon>
        <taxon>Henneguya</taxon>
    </lineage>
</organism>
<keyword evidence="5" id="KW-1133">Transmembrane helix</keyword>
<dbReference type="InterPro" id="IPR019392">
    <property type="entry name" value="Miga"/>
</dbReference>
<comment type="subcellular location">
    <subcellularLocation>
        <location evidence="1">Mitochondrion outer membrane</location>
    </subcellularLocation>
</comment>
<protein>
    <submittedName>
        <fullName evidence="8">Mitoguardin 2 (Trinotate prediction)</fullName>
    </submittedName>
</protein>
<dbReference type="PANTHER" id="PTHR21508:SF5">
    <property type="entry name" value="MITOGUARDIN"/>
    <property type="match status" value="1"/>
</dbReference>
<accession>A0A6G3ME80</accession>
<keyword evidence="3" id="KW-0812">Transmembrane</keyword>
<evidence type="ECO:0000256" key="5">
    <source>
        <dbReference type="ARBA" id="ARBA00022989"/>
    </source>
</evidence>
<evidence type="ECO:0000256" key="6">
    <source>
        <dbReference type="ARBA" id="ARBA00023128"/>
    </source>
</evidence>
<dbReference type="Pfam" id="PF10265">
    <property type="entry name" value="Miga"/>
    <property type="match status" value="1"/>
</dbReference>
<dbReference type="GO" id="GO:0005741">
    <property type="term" value="C:mitochondrial outer membrane"/>
    <property type="evidence" value="ECO:0007669"/>
    <property type="project" value="UniProtKB-SubCell"/>
</dbReference>
<dbReference type="EMBL" id="GHBP01000441">
    <property type="protein sequence ID" value="NDJ92310.1"/>
    <property type="molecule type" value="Transcribed_RNA"/>
</dbReference>
<evidence type="ECO:0000256" key="7">
    <source>
        <dbReference type="ARBA" id="ARBA00023136"/>
    </source>
</evidence>
<evidence type="ECO:0000256" key="3">
    <source>
        <dbReference type="ARBA" id="ARBA00022692"/>
    </source>
</evidence>
<keyword evidence="6" id="KW-0496">Mitochondrion</keyword>